<feature type="domain" description="ABC transporter" evidence="9">
    <location>
        <begin position="489"/>
        <end position="718"/>
    </location>
</feature>
<dbReference type="PROSITE" id="PS00211">
    <property type="entry name" value="ABC_TRANSPORTER_1"/>
    <property type="match status" value="1"/>
</dbReference>
<evidence type="ECO:0000256" key="7">
    <source>
        <dbReference type="ARBA" id="ARBA00023136"/>
    </source>
</evidence>
<keyword evidence="8" id="KW-0175">Coiled coil</keyword>
<dbReference type="SMART" id="SM00382">
    <property type="entry name" value="AAA"/>
    <property type="match status" value="1"/>
</dbReference>
<keyword evidence="5" id="KW-0067">ATP-binding</keyword>
<dbReference type="InterPro" id="IPR050835">
    <property type="entry name" value="ABC_transporter_sub-D"/>
</dbReference>
<dbReference type="InterPro" id="IPR027417">
    <property type="entry name" value="P-loop_NTPase"/>
</dbReference>
<evidence type="ECO:0000256" key="8">
    <source>
        <dbReference type="SAM" id="Coils"/>
    </source>
</evidence>
<dbReference type="GO" id="GO:0005778">
    <property type="term" value="C:peroxisomal membrane"/>
    <property type="evidence" value="ECO:0007669"/>
    <property type="project" value="TreeGrafter"/>
</dbReference>
<proteinExistence type="inferred from homology"/>
<reference evidence="11 12" key="1">
    <citation type="journal article" date="2019" name="Sci. Rep.">
        <title>Comparative genomics of chytrid fungi reveal insights into the obligate biotrophic and pathogenic lifestyle of Synchytrium endobioticum.</title>
        <authorList>
            <person name="van de Vossenberg B.T.L.H."/>
            <person name="Warris S."/>
            <person name="Nguyen H.D.T."/>
            <person name="van Gent-Pelzer M.P.E."/>
            <person name="Joly D.L."/>
            <person name="van de Geest H.C."/>
            <person name="Bonants P.J.M."/>
            <person name="Smith D.S."/>
            <person name="Levesque C.A."/>
            <person name="van der Lee T.A.J."/>
        </authorList>
    </citation>
    <scope>NUCLEOTIDE SEQUENCE [LARGE SCALE GENOMIC DNA]</scope>
    <source>
        <strain evidence="11 12">LEV6574</strain>
    </source>
</reference>
<sequence>MSSAHTPSPLPASVLHALGSGMLQRSANGSSPSSLMKNAARAAAAAALTITSLSAAIYATRLGTSSSSSCSKQVEPKDQAPLQIDKRIVKVAVDRRFYRQLWYIWKICVPTWNHKTVGILCLHTTFLILRTYLSVLVARLDGKLVRDLVAGDKTEFFKGLAYWFGIAIPAVYTNSMIRYLQSKFSMALRTALTRHVHDTYMENLTYYKAVNLDHRIDGSDQLVTTDINRFCNAAASLYSNLGKPILDLVTFNYQLARSIGTYGFLGILLNYWVTSRLIQTMTPPFGRLAAKEAKLEGDFRSAHSRLITNAEEIAFYNGGHLERSILNKTYARLMRHVNRVYYIRIGYNMVEDFIIKYCWSAFGLLMASIPVFFPELAGSREQRLRLKDAAESQSTSGDNQVDRMTGRRTEGFITNKRLMVSLADAGGRMMYSYKDLSELAGFTYRVYNLLRVLHDLHDDKYVKPENSSELYSPENIRALIEYRDVHEGIILNDVSVVTPSGDTVLVQDLTLEINPAGHLMITGPNGSGKTSIIRVIAGLWPLFGGHLARPEPGASNVFFVPQRPYLVQGSLRDQVIYPHSHAKMMADGKTDEDLKEILGMVYLEYVVTREGGFDAVKEWKDVFSGGEKQRMQLARLFYHAPRFAVLDEATSAVSADVEALLYTTANDLDITVITISHRPALFKYHRYLLRLAADGSHAWSLERIGTGNALLGTVGQEIQKLEEQLKGLDEARRRLDEINAEMSLSKNSVTDGLTNVRRTLI</sequence>
<dbReference type="VEuPathDB" id="FungiDB:SeMB42_g02749"/>
<dbReference type="GO" id="GO:0015910">
    <property type="term" value="P:long-chain fatty acid import into peroxisome"/>
    <property type="evidence" value="ECO:0007669"/>
    <property type="project" value="TreeGrafter"/>
</dbReference>
<feature type="domain" description="ABC transmembrane type-1" evidence="10">
    <location>
        <begin position="126"/>
        <end position="355"/>
    </location>
</feature>
<evidence type="ECO:0000256" key="2">
    <source>
        <dbReference type="ARBA" id="ARBA00022448"/>
    </source>
</evidence>
<dbReference type="VEuPathDB" id="FungiDB:SeMB42_g02750"/>
<accession>A0A507CQL5</accession>
<name>A0A507CQL5_9FUNG</name>
<dbReference type="PANTHER" id="PTHR11384:SF67">
    <property type="entry name" value="ATP-BINDING CASSETTE SUB-FAMILY D MEMBER 1"/>
    <property type="match status" value="1"/>
</dbReference>
<dbReference type="Pfam" id="PF00005">
    <property type="entry name" value="ABC_tran"/>
    <property type="match status" value="1"/>
</dbReference>
<dbReference type="GO" id="GO:0016887">
    <property type="term" value="F:ATP hydrolysis activity"/>
    <property type="evidence" value="ECO:0007669"/>
    <property type="project" value="InterPro"/>
</dbReference>
<feature type="coiled-coil region" evidence="8">
    <location>
        <begin position="711"/>
        <end position="748"/>
    </location>
</feature>
<organism evidence="11 12">
    <name type="scientific">Synchytrium endobioticum</name>
    <dbReference type="NCBI Taxonomy" id="286115"/>
    <lineage>
        <taxon>Eukaryota</taxon>
        <taxon>Fungi</taxon>
        <taxon>Fungi incertae sedis</taxon>
        <taxon>Chytridiomycota</taxon>
        <taxon>Chytridiomycota incertae sedis</taxon>
        <taxon>Chytridiomycetes</taxon>
        <taxon>Synchytriales</taxon>
        <taxon>Synchytriaceae</taxon>
        <taxon>Synchytrium</taxon>
    </lineage>
</organism>
<dbReference type="CDD" id="cd03223">
    <property type="entry name" value="ABCD_peroxisomal_ALDP"/>
    <property type="match status" value="1"/>
</dbReference>
<dbReference type="GO" id="GO:0005324">
    <property type="term" value="F:long-chain fatty acid transmembrane transporter activity"/>
    <property type="evidence" value="ECO:0007669"/>
    <property type="project" value="TreeGrafter"/>
</dbReference>
<comment type="caution">
    <text evidence="11">The sequence shown here is derived from an EMBL/GenBank/DDBJ whole genome shotgun (WGS) entry which is preliminary data.</text>
</comment>
<dbReference type="GO" id="GO:0140359">
    <property type="term" value="F:ABC-type transporter activity"/>
    <property type="evidence" value="ECO:0007669"/>
    <property type="project" value="InterPro"/>
</dbReference>
<dbReference type="Gene3D" id="1.20.1560.10">
    <property type="entry name" value="ABC transporter type 1, transmembrane domain"/>
    <property type="match status" value="1"/>
</dbReference>
<dbReference type="PROSITE" id="PS50929">
    <property type="entry name" value="ABC_TM1F"/>
    <property type="match status" value="1"/>
</dbReference>
<dbReference type="GO" id="GO:0005524">
    <property type="term" value="F:ATP binding"/>
    <property type="evidence" value="ECO:0007669"/>
    <property type="project" value="UniProtKB-KW"/>
</dbReference>
<evidence type="ECO:0000256" key="5">
    <source>
        <dbReference type="ARBA" id="ARBA00022840"/>
    </source>
</evidence>
<dbReference type="OrthoDB" id="422637at2759"/>
<dbReference type="GO" id="GO:0006635">
    <property type="term" value="P:fatty acid beta-oxidation"/>
    <property type="evidence" value="ECO:0007669"/>
    <property type="project" value="TreeGrafter"/>
</dbReference>
<dbReference type="AlphaFoldDB" id="A0A507CQL5"/>
<dbReference type="GO" id="GO:0007031">
    <property type="term" value="P:peroxisome organization"/>
    <property type="evidence" value="ECO:0007669"/>
    <property type="project" value="TreeGrafter"/>
</dbReference>
<keyword evidence="3" id="KW-0812">Transmembrane</keyword>
<evidence type="ECO:0000259" key="9">
    <source>
        <dbReference type="PROSITE" id="PS50893"/>
    </source>
</evidence>
<comment type="similarity">
    <text evidence="1">Belongs to the ABC transporter superfamily. ABCD family. Peroxisomal fatty acyl CoA transporter (TC 3.A.1.203) subfamily.</text>
</comment>
<dbReference type="GO" id="GO:0042760">
    <property type="term" value="P:very long-chain fatty acid catabolic process"/>
    <property type="evidence" value="ECO:0007669"/>
    <property type="project" value="TreeGrafter"/>
</dbReference>
<evidence type="ECO:0000256" key="3">
    <source>
        <dbReference type="ARBA" id="ARBA00022692"/>
    </source>
</evidence>
<dbReference type="SUPFAM" id="SSF90123">
    <property type="entry name" value="ABC transporter transmembrane region"/>
    <property type="match status" value="1"/>
</dbReference>
<evidence type="ECO:0000313" key="11">
    <source>
        <dbReference type="EMBL" id="TPX41401.1"/>
    </source>
</evidence>
<evidence type="ECO:0000256" key="1">
    <source>
        <dbReference type="ARBA" id="ARBA00008575"/>
    </source>
</evidence>
<dbReference type="InterPro" id="IPR003439">
    <property type="entry name" value="ABC_transporter-like_ATP-bd"/>
</dbReference>
<dbReference type="InterPro" id="IPR017871">
    <property type="entry name" value="ABC_transporter-like_CS"/>
</dbReference>
<evidence type="ECO:0000256" key="6">
    <source>
        <dbReference type="ARBA" id="ARBA00022989"/>
    </source>
</evidence>
<dbReference type="PANTHER" id="PTHR11384">
    <property type="entry name" value="ATP-BINDING CASSETTE, SUB-FAMILY D MEMBER"/>
    <property type="match status" value="1"/>
</dbReference>
<keyword evidence="6" id="KW-1133">Transmembrane helix</keyword>
<dbReference type="InterPro" id="IPR011527">
    <property type="entry name" value="ABC1_TM_dom"/>
</dbReference>
<keyword evidence="2" id="KW-0813">Transport</keyword>
<dbReference type="InterPro" id="IPR003593">
    <property type="entry name" value="AAA+_ATPase"/>
</dbReference>
<evidence type="ECO:0008006" key="13">
    <source>
        <dbReference type="Google" id="ProtNLM"/>
    </source>
</evidence>
<dbReference type="Gene3D" id="3.40.50.300">
    <property type="entry name" value="P-loop containing nucleotide triphosphate hydrolases"/>
    <property type="match status" value="1"/>
</dbReference>
<dbReference type="PROSITE" id="PS50893">
    <property type="entry name" value="ABC_TRANSPORTER_2"/>
    <property type="match status" value="1"/>
</dbReference>
<evidence type="ECO:0000259" key="10">
    <source>
        <dbReference type="PROSITE" id="PS50929"/>
    </source>
</evidence>
<gene>
    <name evidence="11" type="ORF">SeLEV6574_g06110</name>
</gene>
<dbReference type="SUPFAM" id="SSF52540">
    <property type="entry name" value="P-loop containing nucleoside triphosphate hydrolases"/>
    <property type="match status" value="1"/>
</dbReference>
<keyword evidence="7" id="KW-0472">Membrane</keyword>
<evidence type="ECO:0000256" key="4">
    <source>
        <dbReference type="ARBA" id="ARBA00022741"/>
    </source>
</evidence>
<dbReference type="InterPro" id="IPR036640">
    <property type="entry name" value="ABC1_TM_sf"/>
</dbReference>
<dbReference type="EMBL" id="QEAM01000323">
    <property type="protein sequence ID" value="TPX41401.1"/>
    <property type="molecule type" value="Genomic_DNA"/>
</dbReference>
<protein>
    <recommendedName>
        <fullName evidence="13">ABC transporter domain-containing protein</fullName>
    </recommendedName>
</protein>
<dbReference type="Proteomes" id="UP000320475">
    <property type="component" value="Unassembled WGS sequence"/>
</dbReference>
<keyword evidence="4" id="KW-0547">Nucleotide-binding</keyword>
<dbReference type="Pfam" id="PF06472">
    <property type="entry name" value="ABC_membrane_2"/>
    <property type="match status" value="1"/>
</dbReference>
<evidence type="ECO:0000313" key="12">
    <source>
        <dbReference type="Proteomes" id="UP000320475"/>
    </source>
</evidence>